<evidence type="ECO:0000256" key="4">
    <source>
        <dbReference type="ARBA" id="ARBA00022989"/>
    </source>
</evidence>
<dbReference type="GO" id="GO:0022857">
    <property type="term" value="F:transmembrane transporter activity"/>
    <property type="evidence" value="ECO:0007669"/>
    <property type="project" value="InterPro"/>
</dbReference>
<feature type="transmembrane region" description="Helical" evidence="6">
    <location>
        <begin position="173"/>
        <end position="196"/>
    </location>
</feature>
<protein>
    <submittedName>
        <fullName evidence="8">Putative L-galactonate transporter</fullName>
    </submittedName>
</protein>
<keyword evidence="2" id="KW-1003">Cell membrane</keyword>
<feature type="transmembrane region" description="Helical" evidence="6">
    <location>
        <begin position="402"/>
        <end position="423"/>
    </location>
</feature>
<name>A0A7V8FRP6_9BURK</name>
<sequence>MTTTPSPIPSTVTPRTARVRWTLVAILLLIAIVNYLDRANLAIASGLISTEFGLSSTQMGLLLSAFLWPYALANLPAGWLIDRFGPKRILTGAMSVWGVVTAGAAAVNAFAPLYGLRMLLGVTEAPFFPASIKVMHRWFAQRERGLPTSVINTGSQIANAIAPPLLTVLMLTLGWRGMFIAIGLASIPLLAIWLLCFRMPSASEAREIHGAEAPPPTPQPAAAPAQPDAGWSALFRQRVTWFMILGNFSIMFTIWVYLTWLPRYLQSTLGFNLSQTGWIASLPFMAGILGVLVGGQLSDWLIRRGHRTLFARKVPIVGGALLAACSVAPIPFLGEAGTIVALLTLGYFASQMPSGVIWTLASDVAPPAQVASLGAIQNFGGFLGAACAPIATGVILDATGSFKGVFLLGATLLLLGALSYGLFVRKAIATNAAPTGPRPLAA</sequence>
<dbReference type="InterPro" id="IPR020846">
    <property type="entry name" value="MFS_dom"/>
</dbReference>
<reference evidence="9" key="1">
    <citation type="journal article" date="2020" name="MBio">
        <title>Horizontal gene transfer to a defensive symbiont with a reduced genome amongst a multipartite beetle microbiome.</title>
        <authorList>
            <person name="Waterworth S.C."/>
            <person name="Florez L.V."/>
            <person name="Rees E.R."/>
            <person name="Hertweck C."/>
            <person name="Kaltenpoth M."/>
            <person name="Kwan J.C."/>
        </authorList>
    </citation>
    <scope>NUCLEOTIDE SEQUENCE [LARGE SCALE GENOMIC DNA]</scope>
</reference>
<dbReference type="Gene3D" id="1.20.1250.20">
    <property type="entry name" value="MFS general substrate transporter like domains"/>
    <property type="match status" value="2"/>
</dbReference>
<dbReference type="AlphaFoldDB" id="A0A7V8FRP6"/>
<organism evidence="8 9">
    <name type="scientific">Paracidovorax wautersii</name>
    <dbReference type="NCBI Taxonomy" id="1177982"/>
    <lineage>
        <taxon>Bacteria</taxon>
        <taxon>Pseudomonadati</taxon>
        <taxon>Pseudomonadota</taxon>
        <taxon>Betaproteobacteria</taxon>
        <taxon>Burkholderiales</taxon>
        <taxon>Comamonadaceae</taxon>
        <taxon>Paracidovorax</taxon>
    </lineage>
</organism>
<feature type="transmembrane region" description="Helical" evidence="6">
    <location>
        <begin position="56"/>
        <end position="77"/>
    </location>
</feature>
<comment type="caution">
    <text evidence="8">The sequence shown here is derived from an EMBL/GenBank/DDBJ whole genome shotgun (WGS) entry which is preliminary data.</text>
</comment>
<feature type="domain" description="Major facilitator superfamily (MFS) profile" evidence="7">
    <location>
        <begin position="23"/>
        <end position="428"/>
    </location>
</feature>
<feature type="transmembrane region" description="Helical" evidence="6">
    <location>
        <begin position="339"/>
        <end position="361"/>
    </location>
</feature>
<dbReference type="PIRSF" id="PIRSF002808">
    <property type="entry name" value="Hexose_phosphate_transp"/>
    <property type="match status" value="1"/>
</dbReference>
<dbReference type="InterPro" id="IPR050382">
    <property type="entry name" value="MFS_Na/Anion_cotransporter"/>
</dbReference>
<evidence type="ECO:0000313" key="9">
    <source>
        <dbReference type="Proteomes" id="UP000461670"/>
    </source>
</evidence>
<evidence type="ECO:0000256" key="1">
    <source>
        <dbReference type="ARBA" id="ARBA00004651"/>
    </source>
</evidence>
<evidence type="ECO:0000256" key="3">
    <source>
        <dbReference type="ARBA" id="ARBA00022692"/>
    </source>
</evidence>
<dbReference type="EMBL" id="WNDQ01000004">
    <property type="protein sequence ID" value="KAF1023478.1"/>
    <property type="molecule type" value="Genomic_DNA"/>
</dbReference>
<dbReference type="InterPro" id="IPR011701">
    <property type="entry name" value="MFS"/>
</dbReference>
<dbReference type="PROSITE" id="PS50850">
    <property type="entry name" value="MFS"/>
    <property type="match status" value="1"/>
</dbReference>
<proteinExistence type="predicted"/>
<dbReference type="PANTHER" id="PTHR11662:SF399">
    <property type="entry name" value="FI19708P1-RELATED"/>
    <property type="match status" value="1"/>
</dbReference>
<evidence type="ECO:0000259" key="7">
    <source>
        <dbReference type="PROSITE" id="PS50850"/>
    </source>
</evidence>
<evidence type="ECO:0000256" key="5">
    <source>
        <dbReference type="ARBA" id="ARBA00023136"/>
    </source>
</evidence>
<feature type="transmembrane region" description="Helical" evidence="6">
    <location>
        <begin position="373"/>
        <end position="396"/>
    </location>
</feature>
<dbReference type="GO" id="GO:0005886">
    <property type="term" value="C:plasma membrane"/>
    <property type="evidence" value="ECO:0007669"/>
    <property type="project" value="UniProtKB-SubCell"/>
</dbReference>
<keyword evidence="4 6" id="KW-1133">Transmembrane helix</keyword>
<dbReference type="InterPro" id="IPR000849">
    <property type="entry name" value="Sugar_P_transporter"/>
</dbReference>
<dbReference type="Proteomes" id="UP000461670">
    <property type="component" value="Unassembled WGS sequence"/>
</dbReference>
<feature type="transmembrane region" description="Helical" evidence="6">
    <location>
        <begin position="19"/>
        <end position="36"/>
    </location>
</feature>
<feature type="transmembrane region" description="Helical" evidence="6">
    <location>
        <begin position="314"/>
        <end position="333"/>
    </location>
</feature>
<evidence type="ECO:0000256" key="6">
    <source>
        <dbReference type="SAM" id="Phobius"/>
    </source>
</evidence>
<dbReference type="CDD" id="cd17319">
    <property type="entry name" value="MFS_ExuT_GudP_like"/>
    <property type="match status" value="1"/>
</dbReference>
<feature type="transmembrane region" description="Helical" evidence="6">
    <location>
        <begin position="89"/>
        <end position="111"/>
    </location>
</feature>
<comment type="subcellular location">
    <subcellularLocation>
        <location evidence="1">Cell membrane</location>
        <topology evidence="1">Multi-pass membrane protein</topology>
    </subcellularLocation>
</comment>
<dbReference type="SUPFAM" id="SSF103473">
    <property type="entry name" value="MFS general substrate transporter"/>
    <property type="match status" value="1"/>
</dbReference>
<evidence type="ECO:0000256" key="2">
    <source>
        <dbReference type="ARBA" id="ARBA00022475"/>
    </source>
</evidence>
<feature type="transmembrane region" description="Helical" evidence="6">
    <location>
        <begin position="278"/>
        <end position="302"/>
    </location>
</feature>
<keyword evidence="3 6" id="KW-0812">Transmembrane</keyword>
<dbReference type="InterPro" id="IPR036259">
    <property type="entry name" value="MFS_trans_sf"/>
</dbReference>
<keyword evidence="5 6" id="KW-0472">Membrane</keyword>
<dbReference type="PANTHER" id="PTHR11662">
    <property type="entry name" value="SOLUTE CARRIER FAMILY 17"/>
    <property type="match status" value="1"/>
</dbReference>
<gene>
    <name evidence="8" type="primary">lgoT</name>
    <name evidence="8" type="ORF">GAK30_00429</name>
</gene>
<evidence type="ECO:0000313" key="8">
    <source>
        <dbReference type="EMBL" id="KAF1023478.1"/>
    </source>
</evidence>
<feature type="transmembrane region" description="Helical" evidence="6">
    <location>
        <begin position="239"/>
        <end position="258"/>
    </location>
</feature>
<accession>A0A7V8FRP6</accession>
<dbReference type="Pfam" id="PF07690">
    <property type="entry name" value="MFS_1"/>
    <property type="match status" value="1"/>
</dbReference>